<keyword evidence="2" id="KW-1185">Reference proteome</keyword>
<dbReference type="Proteomes" id="UP000280405">
    <property type="component" value="Unassembled WGS sequence"/>
</dbReference>
<sequence>MIPPTGTASTNQRKGSTQKITVNRKNRIIVYGGAYSKSDNNTFLDASNNLQRMYKAKEGEKYNIYIREIKVKQDLIDLINRQPVNSIRSLDIFTHGGENSLYMVSVRQGDNNSSMNKYWWWRYFFNNQTFKTSDLKSFKSDVFTTNLKVEIHGCKTAENPKVANNLASNWSKNLYASGKTKFVVIGHTTNTSPLIHGPSTSPNEQSYMWLERAIYRNGKLQQLTKIKGFLNEEALTK</sequence>
<reference evidence="1 2" key="1">
    <citation type="submission" date="2018-09" db="EMBL/GenBank/DDBJ databases">
        <title>The draft genome of Acinetobacter spp. strains.</title>
        <authorList>
            <person name="Qin J."/>
            <person name="Feng Y."/>
            <person name="Zong Z."/>
        </authorList>
    </citation>
    <scope>NUCLEOTIDE SEQUENCE [LARGE SCALE GENOMIC DNA]</scope>
    <source>
        <strain evidence="1 2">WCHAc060115</strain>
    </source>
</reference>
<accession>A0A3A8F684</accession>
<comment type="caution">
    <text evidence="1">The sequence shown here is derived from an EMBL/GenBank/DDBJ whole genome shotgun (WGS) entry which is preliminary data.</text>
</comment>
<proteinExistence type="predicted"/>
<dbReference type="RefSeq" id="WP_120383692.1">
    <property type="nucleotide sequence ID" value="NZ_RAXT01000010.1"/>
</dbReference>
<evidence type="ECO:0000313" key="1">
    <source>
        <dbReference type="EMBL" id="RKG38600.1"/>
    </source>
</evidence>
<name>A0A3A8F684_9GAMM</name>
<evidence type="ECO:0000313" key="2">
    <source>
        <dbReference type="Proteomes" id="UP000280405"/>
    </source>
</evidence>
<gene>
    <name evidence="1" type="ORF">D7V20_07510</name>
</gene>
<dbReference type="AlphaFoldDB" id="A0A3A8F684"/>
<dbReference type="OrthoDB" id="6687530at2"/>
<organism evidence="1 2">
    <name type="scientific">Acinetobacter rongchengensis</name>
    <dbReference type="NCBI Taxonomy" id="2419601"/>
    <lineage>
        <taxon>Bacteria</taxon>
        <taxon>Pseudomonadati</taxon>
        <taxon>Pseudomonadota</taxon>
        <taxon>Gammaproteobacteria</taxon>
        <taxon>Moraxellales</taxon>
        <taxon>Moraxellaceae</taxon>
        <taxon>Acinetobacter</taxon>
    </lineage>
</organism>
<protein>
    <submittedName>
        <fullName evidence="1">Uncharacterized protein</fullName>
    </submittedName>
</protein>
<dbReference type="EMBL" id="RAXT01000010">
    <property type="protein sequence ID" value="RKG38600.1"/>
    <property type="molecule type" value="Genomic_DNA"/>
</dbReference>